<gene>
    <name evidence="2" type="ORF">DOO78_00145</name>
</gene>
<dbReference type="PANTHER" id="PTHR43792:SF1">
    <property type="entry name" value="N-ACETYLTRANSFERASE DOMAIN-CONTAINING PROTEIN"/>
    <property type="match status" value="1"/>
</dbReference>
<evidence type="ECO:0000259" key="1">
    <source>
        <dbReference type="PROSITE" id="PS51186"/>
    </source>
</evidence>
<dbReference type="AlphaFoldDB" id="A0A327MG97"/>
<keyword evidence="3" id="KW-1185">Reference proteome</keyword>
<evidence type="ECO:0000313" key="2">
    <source>
        <dbReference type="EMBL" id="RAI61093.1"/>
    </source>
</evidence>
<organism evidence="2 3">
    <name type="scientific">Roseicella frigidaeris</name>
    <dbReference type="NCBI Taxonomy" id="2230885"/>
    <lineage>
        <taxon>Bacteria</taxon>
        <taxon>Pseudomonadati</taxon>
        <taxon>Pseudomonadota</taxon>
        <taxon>Alphaproteobacteria</taxon>
        <taxon>Acetobacterales</taxon>
        <taxon>Roseomonadaceae</taxon>
        <taxon>Roseicella</taxon>
    </lineage>
</organism>
<dbReference type="GO" id="GO:0016747">
    <property type="term" value="F:acyltransferase activity, transferring groups other than amino-acyl groups"/>
    <property type="evidence" value="ECO:0007669"/>
    <property type="project" value="InterPro"/>
</dbReference>
<accession>A0A327MG97</accession>
<name>A0A327MG97_9PROT</name>
<keyword evidence="2" id="KW-0808">Transferase</keyword>
<reference evidence="3" key="1">
    <citation type="submission" date="2018-06" db="EMBL/GenBank/DDBJ databases">
        <authorList>
            <person name="Khan S.A."/>
        </authorList>
    </citation>
    <scope>NUCLEOTIDE SEQUENCE [LARGE SCALE GENOMIC DNA]</scope>
    <source>
        <strain evidence="3">DB-1506</strain>
    </source>
</reference>
<dbReference type="Gene3D" id="3.40.630.30">
    <property type="match status" value="1"/>
</dbReference>
<dbReference type="OrthoDB" id="6293260at2"/>
<proteinExistence type="predicted"/>
<sequence length="196" mass="21624">MAPTPSAPLPLTGPRLRLRPWREADRAPLAAINTDPVAMRHFAAPMTRAESDAWMDRLQRHIEAHGWGFWCVERRDAPGCIGAVGLMHLAFAPPWAPADAAPTVEIGWRIAPGLQRQGLAEEAARLALAAGFGPIGLAELVAFTRPANQPSWRLMQKLGMTRGPDFAHPRLPEGHPARPHILYRLTRADWQAQRQA</sequence>
<dbReference type="InterPro" id="IPR051531">
    <property type="entry name" value="N-acetyltransferase"/>
</dbReference>
<dbReference type="InterPro" id="IPR016181">
    <property type="entry name" value="Acyl_CoA_acyltransferase"/>
</dbReference>
<dbReference type="EMBL" id="QLIX01000001">
    <property type="protein sequence ID" value="RAI61093.1"/>
    <property type="molecule type" value="Genomic_DNA"/>
</dbReference>
<dbReference type="InterPro" id="IPR000182">
    <property type="entry name" value="GNAT_dom"/>
</dbReference>
<dbReference type="Proteomes" id="UP000249065">
    <property type="component" value="Unassembled WGS sequence"/>
</dbReference>
<comment type="caution">
    <text evidence="2">The sequence shown here is derived from an EMBL/GenBank/DDBJ whole genome shotgun (WGS) entry which is preliminary data.</text>
</comment>
<dbReference type="PANTHER" id="PTHR43792">
    <property type="entry name" value="GNAT FAMILY, PUTATIVE (AFU_ORTHOLOGUE AFUA_3G00765)-RELATED-RELATED"/>
    <property type="match status" value="1"/>
</dbReference>
<protein>
    <submittedName>
        <fullName evidence="2">GNAT family N-acetyltransferase</fullName>
    </submittedName>
</protein>
<feature type="domain" description="N-acetyltransferase" evidence="1">
    <location>
        <begin position="16"/>
        <end position="188"/>
    </location>
</feature>
<dbReference type="PROSITE" id="PS51186">
    <property type="entry name" value="GNAT"/>
    <property type="match status" value="1"/>
</dbReference>
<dbReference type="Pfam" id="PF13302">
    <property type="entry name" value="Acetyltransf_3"/>
    <property type="match status" value="1"/>
</dbReference>
<evidence type="ECO:0000313" key="3">
    <source>
        <dbReference type="Proteomes" id="UP000249065"/>
    </source>
</evidence>
<dbReference type="SUPFAM" id="SSF55729">
    <property type="entry name" value="Acyl-CoA N-acyltransferases (Nat)"/>
    <property type="match status" value="1"/>
</dbReference>